<proteinExistence type="predicted"/>
<organism evidence="1 2">
    <name type="scientific">Jiella pelagia</name>
    <dbReference type="NCBI Taxonomy" id="2986949"/>
    <lineage>
        <taxon>Bacteria</taxon>
        <taxon>Pseudomonadati</taxon>
        <taxon>Pseudomonadota</taxon>
        <taxon>Alphaproteobacteria</taxon>
        <taxon>Hyphomicrobiales</taxon>
        <taxon>Aurantimonadaceae</taxon>
        <taxon>Jiella</taxon>
    </lineage>
</organism>
<dbReference type="EMBL" id="CP114029">
    <property type="protein sequence ID" value="WAP69039.1"/>
    <property type="molecule type" value="Genomic_DNA"/>
</dbReference>
<evidence type="ECO:0000313" key="2">
    <source>
        <dbReference type="Proteomes" id="UP001164020"/>
    </source>
</evidence>
<accession>A0ABY7BZN5</accession>
<protein>
    <submittedName>
        <fullName evidence="1">Uncharacterized protein</fullName>
    </submittedName>
</protein>
<name>A0ABY7BZN5_9HYPH</name>
<gene>
    <name evidence="1" type="ORF">OH818_01495</name>
</gene>
<reference evidence="1" key="1">
    <citation type="submission" date="2022-12" db="EMBL/GenBank/DDBJ databases">
        <title>Jiella pelagia sp. nov., isolated from phosphonate enriched culture of Northwest Pacific surface seawater.</title>
        <authorList>
            <person name="Shin D.Y."/>
            <person name="Hwang C.Y."/>
        </authorList>
    </citation>
    <scope>NUCLEOTIDE SEQUENCE</scope>
    <source>
        <strain evidence="1">HL-NP1</strain>
    </source>
</reference>
<dbReference type="Proteomes" id="UP001164020">
    <property type="component" value="Chromosome"/>
</dbReference>
<sequence>MPGYFSPVGRIGSKKALTASITLMPSATLNLFINTGGRPQRAPATSIKSENTGCIGILRRSPMTGVNAA</sequence>
<evidence type="ECO:0000313" key="1">
    <source>
        <dbReference type="EMBL" id="WAP69039.1"/>
    </source>
</evidence>
<keyword evidence="2" id="KW-1185">Reference proteome</keyword>